<evidence type="ECO:0000256" key="1">
    <source>
        <dbReference type="SAM" id="Phobius"/>
    </source>
</evidence>
<gene>
    <name evidence="2" type="ORF">ACFSCT_15165</name>
</gene>
<evidence type="ECO:0000313" key="2">
    <source>
        <dbReference type="EMBL" id="MFD1883060.1"/>
    </source>
</evidence>
<evidence type="ECO:0000313" key="3">
    <source>
        <dbReference type="Proteomes" id="UP001597213"/>
    </source>
</evidence>
<dbReference type="EMBL" id="JBHUEN010000043">
    <property type="protein sequence ID" value="MFD1883060.1"/>
    <property type="molecule type" value="Genomic_DNA"/>
</dbReference>
<dbReference type="InterPro" id="IPR045519">
    <property type="entry name" value="DUF6476"/>
</dbReference>
<protein>
    <submittedName>
        <fullName evidence="2">DUF6476 family protein</fullName>
    </submittedName>
</protein>
<dbReference type="Proteomes" id="UP001597213">
    <property type="component" value="Unassembled WGS sequence"/>
</dbReference>
<keyword evidence="1" id="KW-1133">Transmembrane helix</keyword>
<keyword evidence="3" id="KW-1185">Reference proteome</keyword>
<feature type="transmembrane region" description="Helical" evidence="1">
    <location>
        <begin position="20"/>
        <end position="44"/>
    </location>
</feature>
<sequence>MAGEISDGDEGARPPELRFLRALVTALAVTMILGMTAIVVLLWLRLGSAPLPQLPEQITLPPGTSVGAVTFAPDWIVVVTDKGEVLLYDRAGGLRQRVAPSSPAGG</sequence>
<keyword evidence="1" id="KW-0472">Membrane</keyword>
<name>A0ABW4RAD1_9RHOB</name>
<proteinExistence type="predicted"/>
<dbReference type="RefSeq" id="WP_379144084.1">
    <property type="nucleotide sequence ID" value="NZ_JBHUEN010000043.1"/>
</dbReference>
<dbReference type="Pfam" id="PF20082">
    <property type="entry name" value="DUF6476"/>
    <property type="match status" value="1"/>
</dbReference>
<organism evidence="2 3">
    <name type="scientific">Paracoccus pacificus</name>
    <dbReference type="NCBI Taxonomy" id="1463598"/>
    <lineage>
        <taxon>Bacteria</taxon>
        <taxon>Pseudomonadati</taxon>
        <taxon>Pseudomonadota</taxon>
        <taxon>Alphaproteobacteria</taxon>
        <taxon>Rhodobacterales</taxon>
        <taxon>Paracoccaceae</taxon>
        <taxon>Paracoccus</taxon>
    </lineage>
</organism>
<keyword evidence="1" id="KW-0812">Transmembrane</keyword>
<comment type="caution">
    <text evidence="2">The sequence shown here is derived from an EMBL/GenBank/DDBJ whole genome shotgun (WGS) entry which is preliminary data.</text>
</comment>
<reference evidence="3" key="1">
    <citation type="journal article" date="2019" name="Int. J. Syst. Evol. Microbiol.">
        <title>The Global Catalogue of Microorganisms (GCM) 10K type strain sequencing project: providing services to taxonomists for standard genome sequencing and annotation.</title>
        <authorList>
            <consortium name="The Broad Institute Genomics Platform"/>
            <consortium name="The Broad Institute Genome Sequencing Center for Infectious Disease"/>
            <person name="Wu L."/>
            <person name="Ma J."/>
        </authorList>
    </citation>
    <scope>NUCLEOTIDE SEQUENCE [LARGE SCALE GENOMIC DNA]</scope>
    <source>
        <strain evidence="3">CCUG 56029</strain>
    </source>
</reference>
<accession>A0ABW4RAD1</accession>